<dbReference type="AlphaFoldDB" id="A0A4Z1RG71"/>
<dbReference type="InterPro" id="IPR002763">
    <property type="entry name" value="DUF72"/>
</dbReference>
<dbReference type="InterPro" id="IPR036520">
    <property type="entry name" value="UPF0759_sf"/>
</dbReference>
<comment type="caution">
    <text evidence="1">The sequence shown here is derived from an EMBL/GenBank/DDBJ whole genome shotgun (WGS) entry which is preliminary data.</text>
</comment>
<organism evidence="1 2">
    <name type="scientific">Luteimonas yindakuii</name>
    <dbReference type="NCBI Taxonomy" id="2565782"/>
    <lineage>
        <taxon>Bacteria</taxon>
        <taxon>Pseudomonadati</taxon>
        <taxon>Pseudomonadota</taxon>
        <taxon>Gammaproteobacteria</taxon>
        <taxon>Lysobacterales</taxon>
        <taxon>Lysobacteraceae</taxon>
        <taxon>Luteimonas</taxon>
    </lineage>
</organism>
<gene>
    <name evidence="1" type="ORF">E4582_12910</name>
</gene>
<proteinExistence type="predicted"/>
<reference evidence="1 2" key="1">
    <citation type="submission" date="2019-01" db="EMBL/GenBank/DDBJ databases">
        <authorList>
            <person name="Zhang S."/>
        </authorList>
    </citation>
    <scope>NUCLEOTIDE SEQUENCE [LARGE SCALE GENOMIC DNA]</scope>
    <source>
        <strain evidence="1 2">1626</strain>
    </source>
</reference>
<dbReference type="EMBL" id="SPUH01000002">
    <property type="protein sequence ID" value="TKS53089.1"/>
    <property type="molecule type" value="Genomic_DNA"/>
</dbReference>
<dbReference type="SUPFAM" id="SSF117396">
    <property type="entry name" value="TM1631-like"/>
    <property type="match status" value="1"/>
</dbReference>
<dbReference type="Gene3D" id="3.20.20.410">
    <property type="entry name" value="Protein of unknown function UPF0759"/>
    <property type="match status" value="1"/>
</dbReference>
<sequence>MVDLLSDIPQPKHGIRTGIGGWVFVPWRDNFYPKGLVQRRELEFASRQVTAIEINGTFYGPQKPATFARWRSETPDGFLFALKAPKQIVESRQLAGTGARIEGFIHGGIAELGDRLGPLLWQLAPRRAFDRDDLAAFLDLLPRTLDGLPLRHVLEVRNPAFMCAEYLALAREHGVATVFTDSPAYPSFADVTGDFVYARLMHSREDVATGYPDAELDAWAQRARTWAAGKEPADLPRIEPAAKDKASPREVFVFFIGAAKARNPAAAMALQQRL</sequence>
<dbReference type="RefSeq" id="WP_134675210.1">
    <property type="nucleotide sequence ID" value="NZ_SPUH01000002.1"/>
</dbReference>
<protein>
    <submittedName>
        <fullName evidence="1">DUF72 domain-containing protein</fullName>
    </submittedName>
</protein>
<name>A0A4Z1RG71_9GAMM</name>
<dbReference type="PANTHER" id="PTHR30348:SF4">
    <property type="entry name" value="DUF72 DOMAIN-CONTAINING PROTEIN"/>
    <property type="match status" value="1"/>
</dbReference>
<dbReference type="Pfam" id="PF01904">
    <property type="entry name" value="DUF72"/>
    <property type="match status" value="1"/>
</dbReference>
<accession>A0A4Z1RG71</accession>
<dbReference type="Proteomes" id="UP000298681">
    <property type="component" value="Unassembled WGS sequence"/>
</dbReference>
<evidence type="ECO:0000313" key="1">
    <source>
        <dbReference type="EMBL" id="TKS53089.1"/>
    </source>
</evidence>
<evidence type="ECO:0000313" key="2">
    <source>
        <dbReference type="Proteomes" id="UP000298681"/>
    </source>
</evidence>
<keyword evidence="2" id="KW-1185">Reference proteome</keyword>
<dbReference type="PANTHER" id="PTHR30348">
    <property type="entry name" value="UNCHARACTERIZED PROTEIN YECE"/>
    <property type="match status" value="1"/>
</dbReference>